<comment type="catalytic activity">
    <reaction evidence="9 10">
        <text>guanosine(37) in tRNA + S-adenosyl-L-methionine = N(1)-methylguanosine(37) in tRNA + S-adenosyl-L-homocysteine + H(+)</text>
        <dbReference type="Rhea" id="RHEA:36899"/>
        <dbReference type="Rhea" id="RHEA-COMP:10145"/>
        <dbReference type="Rhea" id="RHEA-COMP:10147"/>
        <dbReference type="ChEBI" id="CHEBI:15378"/>
        <dbReference type="ChEBI" id="CHEBI:57856"/>
        <dbReference type="ChEBI" id="CHEBI:59789"/>
        <dbReference type="ChEBI" id="CHEBI:73542"/>
        <dbReference type="ChEBI" id="CHEBI:74269"/>
        <dbReference type="EC" id="2.1.1.228"/>
    </reaction>
</comment>
<feature type="binding site" evidence="10">
    <location>
        <position position="357"/>
    </location>
    <ligand>
        <name>S-adenosyl-L-methionine</name>
        <dbReference type="ChEBI" id="CHEBI:59789"/>
    </ligand>
</feature>
<evidence type="ECO:0000256" key="1">
    <source>
        <dbReference type="ARBA" id="ARBA00009775"/>
    </source>
</evidence>
<organism evidence="12 13">
    <name type="scientific">Cyphellophora attinorum</name>
    <dbReference type="NCBI Taxonomy" id="1664694"/>
    <lineage>
        <taxon>Eukaryota</taxon>
        <taxon>Fungi</taxon>
        <taxon>Dikarya</taxon>
        <taxon>Ascomycota</taxon>
        <taxon>Pezizomycotina</taxon>
        <taxon>Eurotiomycetes</taxon>
        <taxon>Chaetothyriomycetidae</taxon>
        <taxon>Chaetothyriales</taxon>
        <taxon>Cyphellophoraceae</taxon>
        <taxon>Cyphellophora</taxon>
    </lineage>
</organism>
<dbReference type="PANTHER" id="PTHR23245:SF36">
    <property type="entry name" value="TRNA (GUANINE(37)-N1)-METHYLTRANSFERASE"/>
    <property type="match status" value="1"/>
</dbReference>
<keyword evidence="5 10" id="KW-0949">S-adenosyl-L-methionine</keyword>
<dbReference type="InterPro" id="IPR030382">
    <property type="entry name" value="MeTrfase_TRM5/TYW2"/>
</dbReference>
<feature type="domain" description="SAM-dependent methyltransferase TRM5/TYW2-type" evidence="11">
    <location>
        <begin position="138"/>
        <end position="454"/>
    </location>
</feature>
<dbReference type="GO" id="GO:0005759">
    <property type="term" value="C:mitochondrial matrix"/>
    <property type="evidence" value="ECO:0007669"/>
    <property type="project" value="UniProtKB-SubCell"/>
</dbReference>
<dbReference type="Proteomes" id="UP000038010">
    <property type="component" value="Unassembled WGS sequence"/>
</dbReference>
<comment type="subcellular location">
    <subcellularLocation>
        <location evidence="10">Mitochondrion matrix</location>
    </subcellularLocation>
    <subcellularLocation>
        <location evidence="10">Nucleus</location>
    </subcellularLocation>
    <subcellularLocation>
        <location evidence="10">Cytoplasm</location>
    </subcellularLocation>
    <text evidence="10">Predominantly in the mitochondria and in the nucleus.</text>
</comment>
<dbReference type="PANTHER" id="PTHR23245">
    <property type="entry name" value="TRNA METHYLTRANSFERASE"/>
    <property type="match status" value="1"/>
</dbReference>
<dbReference type="SUPFAM" id="SSF53335">
    <property type="entry name" value="S-adenosyl-L-methionine-dependent methyltransferases"/>
    <property type="match status" value="1"/>
</dbReference>
<dbReference type="Gene3D" id="3.30.300.110">
    <property type="entry name" value="Met-10+ protein-like domains"/>
    <property type="match status" value="1"/>
</dbReference>
<dbReference type="PROSITE" id="PS51684">
    <property type="entry name" value="SAM_MT_TRM5_TYW2"/>
    <property type="match status" value="1"/>
</dbReference>
<dbReference type="Pfam" id="PF02475">
    <property type="entry name" value="TRM5-TYW2_MTfase"/>
    <property type="match status" value="1"/>
</dbReference>
<dbReference type="Pfam" id="PF25133">
    <property type="entry name" value="TYW2_N_2"/>
    <property type="match status" value="1"/>
</dbReference>
<evidence type="ECO:0000256" key="2">
    <source>
        <dbReference type="ARBA" id="ARBA00022490"/>
    </source>
</evidence>
<evidence type="ECO:0000256" key="3">
    <source>
        <dbReference type="ARBA" id="ARBA00022603"/>
    </source>
</evidence>
<comment type="similarity">
    <text evidence="10">Belongs to the TRM5 / TYW2 family.</text>
</comment>
<dbReference type="HAMAP" id="MF_03152">
    <property type="entry name" value="TRM5"/>
    <property type="match status" value="1"/>
</dbReference>
<dbReference type="EC" id="2.1.1.228" evidence="10"/>
<comment type="subunit">
    <text evidence="10">Monomer.</text>
</comment>
<evidence type="ECO:0000256" key="6">
    <source>
        <dbReference type="ARBA" id="ARBA00022694"/>
    </source>
</evidence>
<evidence type="ECO:0000256" key="8">
    <source>
        <dbReference type="ARBA" id="ARBA00023242"/>
    </source>
</evidence>
<dbReference type="GO" id="GO:0002939">
    <property type="term" value="P:tRNA N1-guanine methylation"/>
    <property type="evidence" value="ECO:0007669"/>
    <property type="project" value="TreeGrafter"/>
</dbReference>
<keyword evidence="2 10" id="KW-0963">Cytoplasm</keyword>
<feature type="binding site" evidence="10">
    <location>
        <position position="229"/>
    </location>
    <ligand>
        <name>S-adenosyl-L-methionine</name>
        <dbReference type="ChEBI" id="CHEBI:59789"/>
    </ligand>
</feature>
<gene>
    <name evidence="10" type="primary">TRM5</name>
    <name evidence="12" type="ORF">AB675_8964</name>
</gene>
<proteinExistence type="inferred from homology"/>
<feature type="binding site" evidence="10">
    <location>
        <begin position="267"/>
        <end position="268"/>
    </location>
    <ligand>
        <name>S-adenosyl-L-methionine</name>
        <dbReference type="ChEBI" id="CHEBI:59789"/>
    </ligand>
</feature>
<dbReference type="GO" id="GO:0070901">
    <property type="term" value="P:mitochondrial tRNA methylation"/>
    <property type="evidence" value="ECO:0007669"/>
    <property type="project" value="UniProtKB-ARBA"/>
</dbReference>
<keyword evidence="6 10" id="KW-0819">tRNA processing</keyword>
<dbReference type="STRING" id="1664694.A0A0N1GYY6"/>
<dbReference type="InterPro" id="IPR029063">
    <property type="entry name" value="SAM-dependent_MTases_sf"/>
</dbReference>
<dbReference type="InterPro" id="IPR056744">
    <property type="entry name" value="TRM5/TYW2-like_N"/>
</dbReference>
<dbReference type="FunFam" id="3.30.300.110:FF:000001">
    <property type="entry name" value="tRNA (guanine(37)-N1)-methyltransferase"/>
    <property type="match status" value="1"/>
</dbReference>
<dbReference type="GO" id="GO:0005634">
    <property type="term" value="C:nucleus"/>
    <property type="evidence" value="ECO:0007669"/>
    <property type="project" value="UniProtKB-SubCell"/>
</dbReference>
<reference evidence="12 13" key="1">
    <citation type="submission" date="2015-06" db="EMBL/GenBank/DDBJ databases">
        <title>Draft genome of the ant-associated black yeast Phialophora attae CBS 131958.</title>
        <authorList>
            <person name="Moreno L.F."/>
            <person name="Stielow B.J."/>
            <person name="de Hoog S."/>
            <person name="Vicente V.A."/>
            <person name="Weiss V.A."/>
            <person name="de Vries M."/>
            <person name="Cruz L.M."/>
            <person name="Souza E.M."/>
        </authorList>
    </citation>
    <scope>NUCLEOTIDE SEQUENCE [LARGE SCALE GENOMIC DNA]</scope>
    <source>
        <strain evidence="12 13">CBS 131958</strain>
    </source>
</reference>
<dbReference type="GeneID" id="28741337"/>
<comment type="similarity">
    <text evidence="1">Belongs to the class I-like SAM-binding methyltransferase superfamily. TRM5/TYW2 family.</text>
</comment>
<keyword evidence="13" id="KW-1185">Reference proteome</keyword>
<keyword evidence="4 10" id="KW-0808">Transferase</keyword>
<accession>A0A0N1GYY6</accession>
<dbReference type="InterPro" id="IPR056743">
    <property type="entry name" value="TRM5-TYW2-like_MTfase"/>
</dbReference>
<comment type="function">
    <text evidence="10">Specifically methylates the N1 position of guanosine-37 in various cytoplasmic and mitochondrial tRNAs. Methylation is not dependent on the nature of the nucleoside 5' of the target nucleoside. This is the first step in the biosynthesis of wybutosine (yW), a modified base adjacent to the anticodon of tRNAs and required for accurate decoding.</text>
</comment>
<comment type="caution">
    <text evidence="12">The sequence shown here is derived from an EMBL/GenBank/DDBJ whole genome shotgun (WGS) entry which is preliminary data.</text>
</comment>
<evidence type="ECO:0000313" key="12">
    <source>
        <dbReference type="EMBL" id="KPI36164.1"/>
    </source>
</evidence>
<keyword evidence="8 10" id="KW-0539">Nucleus</keyword>
<sequence length="471" mass="52722">MDTSILPSIFWPTKNQSMRDLDRPFFNKSITLAAATVTDPKQIAGVRKALSKDVLVFSKPIRDSPHIAGAKCVLLHSRIVTADSTTWPAALKSLNEEGVVHVHNYDLKLGYEDYSMQSILDAILPSMPEDEQETPAGFAQVGHVAHLNLRRQYLPYKHLIGQVLLDKNPQIRTVINKLLDVGTESAFRTFPYEVLAGDDDLDVTVSESQCTFCFNFGKVYWNSRLGTEHARIVDKFSEGEAVCDLMAGVGPFAVPAGKRRVFVYANDLNPDSFAGLQDAITRNKVGDFVQGFCDDARTFVHSSAKRLQRDFRVATIPPKTKISRTMSREQQAEAEAKIIAETIILRQPTSFDHYVMNLPASAVEFLNAFKGLLHGREDEFYPYTEKQLPWIHVHLFQAKCPTTEEEHAGVLATVSKHLGHELKPAYDNGEIELFDVRLVAPNKRMYCASFRLPAEIAFPSPKTVTTQSVQP</sequence>
<feature type="binding site" evidence="10">
    <location>
        <begin position="295"/>
        <end position="296"/>
    </location>
    <ligand>
        <name>S-adenosyl-L-methionine</name>
        <dbReference type="ChEBI" id="CHEBI:59789"/>
    </ligand>
</feature>
<dbReference type="VEuPathDB" id="FungiDB:AB675_8964"/>
<dbReference type="Gene3D" id="3.40.50.150">
    <property type="entry name" value="Vaccinia Virus protein VP39"/>
    <property type="match status" value="1"/>
</dbReference>
<protein>
    <recommendedName>
        <fullName evidence="10">tRNA (guanine(37)-N1)-methyltransferase</fullName>
        <ecNumber evidence="10">2.1.1.228</ecNumber>
    </recommendedName>
    <alternativeName>
        <fullName evidence="10">M1G-methyltransferase</fullName>
    </alternativeName>
    <alternativeName>
        <fullName evidence="10">tRNA [GM37] methyltransferase</fullName>
    </alternativeName>
    <alternativeName>
        <fullName evidence="10">tRNA methyltransferase 5</fullName>
    </alternativeName>
</protein>
<keyword evidence="3 10" id="KW-0489">Methyltransferase</keyword>
<evidence type="ECO:0000256" key="7">
    <source>
        <dbReference type="ARBA" id="ARBA00023128"/>
    </source>
</evidence>
<dbReference type="EMBL" id="LFJN01000033">
    <property type="protein sequence ID" value="KPI36164.1"/>
    <property type="molecule type" value="Genomic_DNA"/>
</dbReference>
<evidence type="ECO:0000256" key="5">
    <source>
        <dbReference type="ARBA" id="ARBA00022691"/>
    </source>
</evidence>
<evidence type="ECO:0000256" key="9">
    <source>
        <dbReference type="ARBA" id="ARBA00047783"/>
    </source>
</evidence>
<keyword evidence="7 10" id="KW-0496">Mitochondrion</keyword>
<evidence type="ECO:0000313" key="13">
    <source>
        <dbReference type="Proteomes" id="UP000038010"/>
    </source>
</evidence>
<dbReference type="GO" id="GO:0052906">
    <property type="term" value="F:tRNA (guanine(37)-N1)-methyltransferase activity"/>
    <property type="evidence" value="ECO:0007669"/>
    <property type="project" value="UniProtKB-UniRule"/>
</dbReference>
<evidence type="ECO:0000256" key="10">
    <source>
        <dbReference type="HAMAP-Rule" id="MF_03152"/>
    </source>
</evidence>
<dbReference type="InterPro" id="IPR025792">
    <property type="entry name" value="tRNA_Gua_MeTrfase_euk"/>
</dbReference>
<evidence type="ECO:0000259" key="11">
    <source>
        <dbReference type="PROSITE" id="PS51684"/>
    </source>
</evidence>
<dbReference type="AlphaFoldDB" id="A0A0N1GYY6"/>
<dbReference type="OrthoDB" id="408788at2759"/>
<evidence type="ECO:0000256" key="4">
    <source>
        <dbReference type="ARBA" id="ARBA00022679"/>
    </source>
</evidence>
<dbReference type="RefSeq" id="XP_017996127.1">
    <property type="nucleotide sequence ID" value="XM_018149457.1"/>
</dbReference>
<name>A0A0N1GYY6_9EURO</name>